<evidence type="ECO:0000313" key="2">
    <source>
        <dbReference type="EMBL" id="KGE14518.1"/>
    </source>
</evidence>
<organism evidence="2 3">
    <name type="scientific">Sphingobacterium deserti</name>
    <dbReference type="NCBI Taxonomy" id="1229276"/>
    <lineage>
        <taxon>Bacteria</taxon>
        <taxon>Pseudomonadati</taxon>
        <taxon>Bacteroidota</taxon>
        <taxon>Sphingobacteriia</taxon>
        <taxon>Sphingobacteriales</taxon>
        <taxon>Sphingobacteriaceae</taxon>
        <taxon>Sphingobacterium</taxon>
    </lineage>
</organism>
<dbReference type="RefSeq" id="WP_052072183.1">
    <property type="nucleotide sequence ID" value="NZ_JJMU01000024.1"/>
</dbReference>
<reference evidence="2 3" key="2">
    <citation type="journal article" date="2015" name="PLoS ONE">
        <title>Whole-Genome Optical Mapping and Finished Genome Sequence of Sphingobacterium deserti sp. nov., a New Species Isolated from the Western Desert of China.</title>
        <authorList>
            <person name="Teng C."/>
            <person name="Zhou Z."/>
            <person name="Molnar I."/>
            <person name="Li X."/>
            <person name="Tang R."/>
            <person name="Chen M."/>
            <person name="Wang L."/>
            <person name="Su S."/>
            <person name="Zhang W."/>
            <person name="Lin M."/>
        </authorList>
    </citation>
    <scope>NUCLEOTIDE SEQUENCE [LARGE SCALE GENOMIC DNA]</scope>
    <source>
        <strain evidence="3">ACCC05744</strain>
    </source>
</reference>
<dbReference type="InterPro" id="IPR008969">
    <property type="entry name" value="CarboxyPept-like_regulatory"/>
</dbReference>
<protein>
    <recommendedName>
        <fullName evidence="4">Carboxypeptidase-like regulatory domain-containing protein</fullName>
    </recommendedName>
</protein>
<dbReference type="AlphaFoldDB" id="A0A0B8T4E1"/>
<sequence>MKDLKRIIFTFLITFISFSNSAQTKNVQGIVFDKETNQRVGKVFIKNDKTKENTFNNVRGEFDLHVSNGDTIVTEKEGFFADTIRYTGQKVLMVYLKRSSIYIPEVNVVARRSPEDVLRQRQEDFSKAFRLADPGSIFSVGPTGAGVSIDAIYSLFSRDAKNAKRLTRIIRQEYEDNVIDSKFTPDLVSNLTGLSGQKLRNFMSNFRPSYYFVTIATPYELSSYIRSKYEIFKLNPNLRFLPTLPDINLEVNN</sequence>
<keyword evidence="3" id="KW-1185">Reference proteome</keyword>
<dbReference type="PATRIC" id="fig|1229276.3.peg.1601"/>
<dbReference type="OrthoDB" id="714262at2"/>
<evidence type="ECO:0008006" key="4">
    <source>
        <dbReference type="Google" id="ProtNLM"/>
    </source>
</evidence>
<evidence type="ECO:0000313" key="3">
    <source>
        <dbReference type="Proteomes" id="UP000031802"/>
    </source>
</evidence>
<dbReference type="STRING" id="1229276.DI53_1547"/>
<name>A0A0B8T4E1_9SPHI</name>
<reference evidence="3" key="1">
    <citation type="submission" date="2014-04" db="EMBL/GenBank/DDBJ databases">
        <title>Whole-Genome optical mapping and complete genome sequence of Sphingobacterium deserti sp. nov., a new spaces isolated from desert in the west of China.</title>
        <authorList>
            <person name="Teng C."/>
            <person name="Zhou Z."/>
            <person name="Li X."/>
            <person name="Chen M."/>
            <person name="Lin M."/>
            <person name="Wang L."/>
            <person name="Su S."/>
            <person name="Zhang C."/>
            <person name="Zhang W."/>
        </authorList>
    </citation>
    <scope>NUCLEOTIDE SEQUENCE [LARGE SCALE GENOMIC DNA]</scope>
    <source>
        <strain evidence="3">ACCC05744</strain>
    </source>
</reference>
<dbReference type="eggNOG" id="ENOG5030006">
    <property type="taxonomic scope" value="Bacteria"/>
</dbReference>
<keyword evidence="1" id="KW-0732">Signal</keyword>
<proteinExistence type="predicted"/>
<comment type="caution">
    <text evidence="2">The sequence shown here is derived from an EMBL/GenBank/DDBJ whole genome shotgun (WGS) entry which is preliminary data.</text>
</comment>
<dbReference type="SUPFAM" id="SSF49464">
    <property type="entry name" value="Carboxypeptidase regulatory domain-like"/>
    <property type="match status" value="1"/>
</dbReference>
<feature type="chain" id="PRO_5002124448" description="Carboxypeptidase-like regulatory domain-containing protein" evidence="1">
    <location>
        <begin position="23"/>
        <end position="253"/>
    </location>
</feature>
<dbReference type="Proteomes" id="UP000031802">
    <property type="component" value="Unassembled WGS sequence"/>
</dbReference>
<accession>A0A0B8T4E1</accession>
<feature type="signal peptide" evidence="1">
    <location>
        <begin position="1"/>
        <end position="22"/>
    </location>
</feature>
<evidence type="ECO:0000256" key="1">
    <source>
        <dbReference type="SAM" id="SignalP"/>
    </source>
</evidence>
<gene>
    <name evidence="2" type="ORF">DI53_1547</name>
</gene>
<dbReference type="EMBL" id="JJMU01000024">
    <property type="protein sequence ID" value="KGE14518.1"/>
    <property type="molecule type" value="Genomic_DNA"/>
</dbReference>